<dbReference type="EMBL" id="UGTI01000001">
    <property type="protein sequence ID" value="SUB77616.1"/>
    <property type="molecule type" value="Genomic_DNA"/>
</dbReference>
<dbReference type="AlphaFoldDB" id="A0A379DGZ1"/>
<accession>A0A379DGZ1</accession>
<evidence type="ECO:0000313" key="1">
    <source>
        <dbReference type="EMBL" id="SUB77616.1"/>
    </source>
</evidence>
<protein>
    <submittedName>
        <fullName evidence="1">Uncharacterized protein</fullName>
    </submittedName>
</protein>
<dbReference type="RefSeq" id="WP_018361068.1">
    <property type="nucleotide sequence ID" value="NZ_UGTI01000001.1"/>
</dbReference>
<gene>
    <name evidence="1" type="ORF">NCTC13100_00743</name>
</gene>
<name>A0A379DGZ1_9PORP</name>
<dbReference type="Proteomes" id="UP000254263">
    <property type="component" value="Unassembled WGS sequence"/>
</dbReference>
<reference evidence="1 2" key="1">
    <citation type="submission" date="2018-06" db="EMBL/GenBank/DDBJ databases">
        <authorList>
            <consortium name="Pathogen Informatics"/>
            <person name="Doyle S."/>
        </authorList>
    </citation>
    <scope>NUCLEOTIDE SEQUENCE [LARGE SCALE GENOMIC DNA]</scope>
    <source>
        <strain evidence="1 2">NCTC13100</strain>
    </source>
</reference>
<sequence>MINGKIYEFDAVICKVPDMGGAYIEKPAEKVHVMLKERENSINRKRE</sequence>
<evidence type="ECO:0000313" key="2">
    <source>
        <dbReference type="Proteomes" id="UP000254263"/>
    </source>
</evidence>
<organism evidence="1 2">
    <name type="scientific">Porphyromonas macacae</name>
    <dbReference type="NCBI Taxonomy" id="28115"/>
    <lineage>
        <taxon>Bacteria</taxon>
        <taxon>Pseudomonadati</taxon>
        <taxon>Bacteroidota</taxon>
        <taxon>Bacteroidia</taxon>
        <taxon>Bacteroidales</taxon>
        <taxon>Porphyromonadaceae</taxon>
        <taxon>Porphyromonas</taxon>
    </lineage>
</organism>
<proteinExistence type="predicted"/>